<name>A0A7X4W2R6_9GAMM</name>
<sequence>MKFIYLYDASVGRSDNLEDGCKGCVSKANASVNSLKCPVFHDNRMHTKRSSEEGVFFFCTSYEEKSKNSFRGKLEGYEELIRQLVIEKNEQREEEAVGFKRHLHNLVSLNAVAIQSIYANIPQESFIQSRREELLSTITEHVRSSPEISAKLIVDLLKNEVLKKAELSAYNKIFHDESPDFFYYSAHKIVLLVLNSFWDEFKEKDVRVSMDSFYGKVKIDFDAFAAVLTHVFHNSAKYILPRSKLSIFFQSTGEGAVRISFEMISLRIKREEEDLIFKKSFSGEEPRRLKRDGEGLGLWVVKELLGSMGGSISVETDIDKRKRRNKMGVNYELNRFNIFLLQS</sequence>
<dbReference type="AlphaFoldDB" id="A0A7X4W2R6"/>
<protein>
    <recommendedName>
        <fullName evidence="1">Histidine kinase/HSP90-like ATPase domain-containing protein</fullName>
    </recommendedName>
</protein>
<dbReference type="OrthoDB" id="1931120at2"/>
<dbReference type="Gene3D" id="3.30.565.10">
    <property type="entry name" value="Histidine kinase-like ATPase, C-terminal domain"/>
    <property type="match status" value="1"/>
</dbReference>
<evidence type="ECO:0000313" key="2">
    <source>
        <dbReference type="EMBL" id="NAW33322.1"/>
    </source>
</evidence>
<comment type="caution">
    <text evidence="2">The sequence shown here is derived from an EMBL/GenBank/DDBJ whole genome shotgun (WGS) entry which is preliminary data.</text>
</comment>
<dbReference type="InterPro" id="IPR036890">
    <property type="entry name" value="HATPase_C_sf"/>
</dbReference>
<dbReference type="Proteomes" id="UP000487929">
    <property type="component" value="Unassembled WGS sequence"/>
</dbReference>
<evidence type="ECO:0000313" key="3">
    <source>
        <dbReference type="Proteomes" id="UP000487929"/>
    </source>
</evidence>
<dbReference type="RefSeq" id="WP_161430321.1">
    <property type="nucleotide sequence ID" value="NZ_WUTT01000001.1"/>
</dbReference>
<gene>
    <name evidence="2" type="ORF">GRB96_02650</name>
</gene>
<keyword evidence="3" id="KW-1185">Reference proteome</keyword>
<dbReference type="EMBL" id="WUTT01000001">
    <property type="protein sequence ID" value="NAW33322.1"/>
    <property type="molecule type" value="Genomic_DNA"/>
</dbReference>
<dbReference type="InterPro" id="IPR003594">
    <property type="entry name" value="HATPase_dom"/>
</dbReference>
<accession>A0A7X4W2R6</accession>
<proteinExistence type="predicted"/>
<dbReference type="Pfam" id="PF02518">
    <property type="entry name" value="HATPase_c"/>
    <property type="match status" value="1"/>
</dbReference>
<feature type="domain" description="Histidine kinase/HSP90-like ATPase" evidence="1">
    <location>
        <begin position="222"/>
        <end position="319"/>
    </location>
</feature>
<dbReference type="SUPFAM" id="SSF55874">
    <property type="entry name" value="ATPase domain of HSP90 chaperone/DNA topoisomerase II/histidine kinase"/>
    <property type="match status" value="1"/>
</dbReference>
<evidence type="ECO:0000259" key="1">
    <source>
        <dbReference type="Pfam" id="PF02518"/>
    </source>
</evidence>
<reference evidence="2 3" key="1">
    <citation type="submission" date="2019-12" db="EMBL/GenBank/DDBJ databases">
        <title>Draft genome sequencing of Halomonas alimentaria DSM 15356.</title>
        <authorList>
            <person name="Pandiyan K."/>
            <person name="Kushwaha P."/>
            <person name="Gowdham M."/>
            <person name="Chakdar H."/>
            <person name="Singh A."/>
            <person name="Kumar M."/>
            <person name="Saxena A.K."/>
        </authorList>
    </citation>
    <scope>NUCLEOTIDE SEQUENCE [LARGE SCALE GENOMIC DNA]</scope>
    <source>
        <strain evidence="2 3">DSM 15356</strain>
    </source>
</reference>
<organism evidence="2 3">
    <name type="scientific">Halomonas alimentaria</name>
    <dbReference type="NCBI Taxonomy" id="147248"/>
    <lineage>
        <taxon>Bacteria</taxon>
        <taxon>Pseudomonadati</taxon>
        <taxon>Pseudomonadota</taxon>
        <taxon>Gammaproteobacteria</taxon>
        <taxon>Oceanospirillales</taxon>
        <taxon>Halomonadaceae</taxon>
        <taxon>Halomonas</taxon>
    </lineage>
</organism>